<organism evidence="1 2">
    <name type="scientific">Sedimentitalea todarodis</name>
    <dbReference type="NCBI Taxonomy" id="1631240"/>
    <lineage>
        <taxon>Bacteria</taxon>
        <taxon>Pseudomonadati</taxon>
        <taxon>Pseudomonadota</taxon>
        <taxon>Alphaproteobacteria</taxon>
        <taxon>Rhodobacterales</taxon>
        <taxon>Paracoccaceae</taxon>
        <taxon>Sedimentitalea</taxon>
    </lineage>
</organism>
<dbReference type="Proteomes" id="UP001255416">
    <property type="component" value="Unassembled WGS sequence"/>
</dbReference>
<dbReference type="RefSeq" id="WP_316782317.1">
    <property type="nucleotide sequence ID" value="NZ_JASMWN010000035.1"/>
</dbReference>
<name>A0ABU3VL51_9RHOB</name>
<evidence type="ECO:0000313" key="2">
    <source>
        <dbReference type="Proteomes" id="UP001255416"/>
    </source>
</evidence>
<gene>
    <name evidence="1" type="ORF">QO231_24020</name>
</gene>
<evidence type="ECO:0000313" key="1">
    <source>
        <dbReference type="EMBL" id="MDU9006903.1"/>
    </source>
</evidence>
<protein>
    <submittedName>
        <fullName evidence="1">Dihydrodipicolinate reductase</fullName>
    </submittedName>
</protein>
<dbReference type="EMBL" id="JASMWN010000035">
    <property type="protein sequence ID" value="MDU9006903.1"/>
    <property type="molecule type" value="Genomic_DNA"/>
</dbReference>
<comment type="caution">
    <text evidence="1">The sequence shown here is derived from an EMBL/GenBank/DDBJ whole genome shotgun (WGS) entry which is preliminary data.</text>
</comment>
<accession>A0ABU3VL51</accession>
<reference evidence="2" key="1">
    <citation type="submission" date="2023-05" db="EMBL/GenBank/DDBJ databases">
        <title>Sedimentitalea sp. nov. JM2-8.</title>
        <authorList>
            <person name="Huang J."/>
        </authorList>
    </citation>
    <scope>NUCLEOTIDE SEQUENCE [LARGE SCALE GENOMIC DNA]</scope>
    <source>
        <strain evidence="2">KHS03</strain>
    </source>
</reference>
<keyword evidence="2" id="KW-1185">Reference proteome</keyword>
<proteinExistence type="predicted"/>
<sequence>MSDKLIWQRVETAAMFCTQITGKHLTGGGLEFVIYPNGRISGTADGQKFSGSWVWRDGFFCRKSELDGEDLGLDCEVIEISDGRMRYTRDKGMGDTAIVEIGKIVPG</sequence>